<dbReference type="InterPro" id="IPR050624">
    <property type="entry name" value="HTH-type_Tx_Regulator"/>
</dbReference>
<dbReference type="OrthoDB" id="9810250at2"/>
<evidence type="ECO:0000256" key="1">
    <source>
        <dbReference type="ARBA" id="ARBA00023125"/>
    </source>
</evidence>
<dbReference type="eggNOG" id="COG1309">
    <property type="taxonomic scope" value="Bacteria"/>
</dbReference>
<evidence type="ECO:0000313" key="5">
    <source>
        <dbReference type="Proteomes" id="UP000009223"/>
    </source>
</evidence>
<dbReference type="KEGG" id="tpi:TREPR_2825"/>
<proteinExistence type="predicted"/>
<dbReference type="InterPro" id="IPR001647">
    <property type="entry name" value="HTH_TetR"/>
</dbReference>
<dbReference type="PROSITE" id="PS50977">
    <property type="entry name" value="HTH_TETR_2"/>
    <property type="match status" value="1"/>
</dbReference>
<dbReference type="InterPro" id="IPR039532">
    <property type="entry name" value="TetR_C_Firmicutes"/>
</dbReference>
<dbReference type="AlphaFoldDB" id="F5YPW5"/>
<sequence length="184" mass="21352">METKQNRKVLYTKKVLTEALVNLMQERSIADISIKELCALADINRSTFYAHYKNQYSILQELEDAAIKTFEQIVGKYVLQSPKTALLQTIKESLDLTADNVNWVRVLLSEQGDIHFQRKLFSLILKNEMMSFKNDEQLDDITKEYYLTFGLNGSVALVQYWIKNGMNIPKENLAHMLLKLNLQD</sequence>
<dbReference type="GO" id="GO:0003677">
    <property type="term" value="F:DNA binding"/>
    <property type="evidence" value="ECO:0007669"/>
    <property type="project" value="UniProtKB-UniRule"/>
</dbReference>
<name>F5YPW5_TREPZ</name>
<keyword evidence="1 2" id="KW-0238">DNA-binding</keyword>
<dbReference type="EMBL" id="CP001843">
    <property type="protein sequence ID" value="AEF83577.1"/>
    <property type="molecule type" value="Genomic_DNA"/>
</dbReference>
<dbReference type="PANTHER" id="PTHR43479">
    <property type="entry name" value="ACREF/ENVCD OPERON REPRESSOR-RELATED"/>
    <property type="match status" value="1"/>
</dbReference>
<dbReference type="PANTHER" id="PTHR43479:SF7">
    <property type="entry name" value="TETR-FAMILY TRANSCRIPTIONAL REGULATOR"/>
    <property type="match status" value="1"/>
</dbReference>
<feature type="domain" description="HTH tetR-type" evidence="3">
    <location>
        <begin position="10"/>
        <end position="70"/>
    </location>
</feature>
<dbReference type="Proteomes" id="UP000009223">
    <property type="component" value="Chromosome"/>
</dbReference>
<dbReference type="RefSeq" id="WP_015707410.1">
    <property type="nucleotide sequence ID" value="NC_015578.1"/>
</dbReference>
<evidence type="ECO:0000256" key="2">
    <source>
        <dbReference type="PROSITE-ProRule" id="PRU00335"/>
    </source>
</evidence>
<accession>F5YPW5</accession>
<dbReference type="HOGENOM" id="CLU_087539_0_6_12"/>
<organism evidence="4 5">
    <name type="scientific">Treponema primitia (strain ATCC BAA-887 / DSM 12427 / ZAS-2)</name>
    <dbReference type="NCBI Taxonomy" id="545694"/>
    <lineage>
        <taxon>Bacteria</taxon>
        <taxon>Pseudomonadati</taxon>
        <taxon>Spirochaetota</taxon>
        <taxon>Spirochaetia</taxon>
        <taxon>Spirochaetales</taxon>
        <taxon>Treponemataceae</taxon>
        <taxon>Treponema</taxon>
    </lineage>
</organism>
<dbReference type="InterPro" id="IPR009057">
    <property type="entry name" value="Homeodomain-like_sf"/>
</dbReference>
<dbReference type="Gene3D" id="1.10.357.10">
    <property type="entry name" value="Tetracycline Repressor, domain 2"/>
    <property type="match status" value="1"/>
</dbReference>
<protein>
    <submittedName>
        <fullName evidence="4">Transcriptional regulator</fullName>
    </submittedName>
</protein>
<gene>
    <name evidence="4" type="ordered locus">TREPR_2825</name>
</gene>
<keyword evidence="5" id="KW-1185">Reference proteome</keyword>
<dbReference type="STRING" id="545694.TREPR_2825"/>
<dbReference type="Pfam" id="PF14278">
    <property type="entry name" value="TetR_C_8"/>
    <property type="match status" value="1"/>
</dbReference>
<reference evidence="5" key="1">
    <citation type="submission" date="2009-12" db="EMBL/GenBank/DDBJ databases">
        <title>Complete sequence of Treponema primitia strain ZAS-2.</title>
        <authorList>
            <person name="Tetu S.G."/>
            <person name="Matson E."/>
            <person name="Ren Q."/>
            <person name="Seshadri R."/>
            <person name="Elbourne L."/>
            <person name="Hassan K.A."/>
            <person name="Durkin A."/>
            <person name="Radune D."/>
            <person name="Mohamoud Y."/>
            <person name="Shay R."/>
            <person name="Jin S."/>
            <person name="Zhang X."/>
            <person name="Lucey K."/>
            <person name="Ballor N.R."/>
            <person name="Ottesen E."/>
            <person name="Rosenthal R."/>
            <person name="Allen A."/>
            <person name="Leadbetter J.R."/>
            <person name="Paulsen I.T."/>
        </authorList>
    </citation>
    <scope>NUCLEOTIDE SEQUENCE [LARGE SCALE GENOMIC DNA]</scope>
    <source>
        <strain evidence="5">ATCC BAA-887 / DSM 12427 / ZAS-2</strain>
    </source>
</reference>
<dbReference type="SUPFAM" id="SSF46689">
    <property type="entry name" value="Homeodomain-like"/>
    <property type="match status" value="1"/>
</dbReference>
<feature type="DNA-binding region" description="H-T-H motif" evidence="2">
    <location>
        <begin position="33"/>
        <end position="52"/>
    </location>
</feature>
<evidence type="ECO:0000259" key="3">
    <source>
        <dbReference type="PROSITE" id="PS50977"/>
    </source>
</evidence>
<reference evidence="4 5" key="2">
    <citation type="journal article" date="2011" name="ISME J.">
        <title>RNA-seq reveals cooperative metabolic interactions between two termite-gut spirochete species in co-culture.</title>
        <authorList>
            <person name="Rosenthal A.Z."/>
            <person name="Matson E.G."/>
            <person name="Eldar A."/>
            <person name="Leadbetter J.R."/>
        </authorList>
    </citation>
    <scope>NUCLEOTIDE SEQUENCE [LARGE SCALE GENOMIC DNA]</scope>
    <source>
        <strain evidence="5">ATCC BAA-887 / DSM 12427 / ZAS-2</strain>
    </source>
</reference>
<evidence type="ECO:0000313" key="4">
    <source>
        <dbReference type="EMBL" id="AEF83577.1"/>
    </source>
</evidence>